<evidence type="ECO:0000313" key="2">
    <source>
        <dbReference type="Ensembl" id="ENSOGAP00000022572.1"/>
    </source>
</evidence>
<keyword evidence="1" id="KW-0812">Transmembrane</keyword>
<proteinExistence type="predicted"/>
<reference evidence="2" key="2">
    <citation type="submission" date="2025-08" db="UniProtKB">
        <authorList>
            <consortium name="Ensembl"/>
        </authorList>
    </citation>
    <scope>IDENTIFICATION</scope>
</reference>
<dbReference type="EMBL" id="AAQR03180066">
    <property type="status" value="NOT_ANNOTATED_CDS"/>
    <property type="molecule type" value="Genomic_DNA"/>
</dbReference>
<dbReference type="Ensembl" id="ENSOGAT00000029170.1">
    <property type="protein sequence ID" value="ENSOGAP00000022572.1"/>
    <property type="gene ID" value="ENSOGAG00000033991.1"/>
</dbReference>
<reference evidence="3" key="1">
    <citation type="submission" date="2011-03" db="EMBL/GenBank/DDBJ databases">
        <title>Version 3 of the genome sequence of Otolemur garnettii (Bushbaby).</title>
        <authorList>
            <consortium name="The Broad Institute Genome Sequencing Platform"/>
            <person name="Di Palma F."/>
            <person name="Johnson J."/>
            <person name="Lander E.S."/>
            <person name="Lindblad-Toh K."/>
            <person name="Jaffe D.B."/>
            <person name="Gnerre S."/>
            <person name="MacCallum I."/>
            <person name="Przybylski D."/>
            <person name="Ribeiro F.J."/>
            <person name="Burton J.N."/>
            <person name="Walker B.J."/>
            <person name="Sharpe T."/>
            <person name="Hall G."/>
        </authorList>
    </citation>
    <scope>NUCLEOTIDE SEQUENCE [LARGE SCALE GENOMIC DNA]</scope>
</reference>
<dbReference type="AlphaFoldDB" id="H0Y2H9"/>
<dbReference type="InParanoid" id="H0Y2H9"/>
<reference evidence="2" key="3">
    <citation type="submission" date="2025-09" db="UniProtKB">
        <authorList>
            <consortium name="Ensembl"/>
        </authorList>
    </citation>
    <scope>IDENTIFICATION</scope>
</reference>
<name>H0Y2H9_OTOGA</name>
<sequence length="66" mass="7780">MALSLEVIAPRVTQVSTKRQTGFLWKVCLETPVIIFLFNWSLLITYLYVVTYLVMFSKIRVHKNIF</sequence>
<evidence type="ECO:0000256" key="1">
    <source>
        <dbReference type="SAM" id="Phobius"/>
    </source>
</evidence>
<organism evidence="2 3">
    <name type="scientific">Otolemur garnettii</name>
    <name type="common">Small-eared galago</name>
    <name type="synonym">Garnett's greater bushbaby</name>
    <dbReference type="NCBI Taxonomy" id="30611"/>
    <lineage>
        <taxon>Eukaryota</taxon>
        <taxon>Metazoa</taxon>
        <taxon>Chordata</taxon>
        <taxon>Craniata</taxon>
        <taxon>Vertebrata</taxon>
        <taxon>Euteleostomi</taxon>
        <taxon>Mammalia</taxon>
        <taxon>Eutheria</taxon>
        <taxon>Euarchontoglires</taxon>
        <taxon>Primates</taxon>
        <taxon>Strepsirrhini</taxon>
        <taxon>Lorisiformes</taxon>
        <taxon>Galagidae</taxon>
        <taxon>Otolemur</taxon>
    </lineage>
</organism>
<protein>
    <submittedName>
        <fullName evidence="2">Uncharacterized protein</fullName>
    </submittedName>
</protein>
<evidence type="ECO:0000313" key="3">
    <source>
        <dbReference type="Proteomes" id="UP000005225"/>
    </source>
</evidence>
<keyword evidence="3" id="KW-1185">Reference proteome</keyword>
<feature type="transmembrane region" description="Helical" evidence="1">
    <location>
        <begin position="33"/>
        <end position="56"/>
    </location>
</feature>
<keyword evidence="1" id="KW-1133">Transmembrane helix</keyword>
<accession>H0Y2H9</accession>
<dbReference type="Proteomes" id="UP000005225">
    <property type="component" value="Unassembled WGS sequence"/>
</dbReference>
<keyword evidence="1" id="KW-0472">Membrane</keyword>
<dbReference type="HOGENOM" id="CLU_2837935_0_0_1"/>